<sequence>MPLNAGIVSSNGDLSDKIRGDLHKFTTLIDKKVEYIARENGLTTSQVRLLRSCNVVFIVNEQTVFCVMTNINASGIVKHIYIDWFGKPLSLNEALFLVERDLGFEQVFGIQIPYDILNKTIEQQEILSQSIASEYINEEIINLERLNKIVRINPIFHGRDFMIDDSKVFMLSPFSDPFNDIYQDHIKPTVESAVLGLSCSRADNIYGNQSIIEDIWKNINEAKIIISELTGRNPNVFYETGIAHTVGKEVILLTQSMDDVPFDLRHLRCIVYNYTPPGVKSLEANLSNTIRAIINK</sequence>
<name>A0A9X7FVK8_BACTU</name>
<gene>
    <name evidence="1" type="ORF">COK72_15185</name>
</gene>
<protein>
    <submittedName>
        <fullName evidence="1">Uncharacterized protein</fullName>
    </submittedName>
</protein>
<reference evidence="1 2" key="1">
    <citation type="submission" date="2017-09" db="EMBL/GenBank/DDBJ databases">
        <title>Large-scale bioinformatics analysis of Bacillus genomes uncovers conserved roles of natural products in bacterial physiology.</title>
        <authorList>
            <consortium name="Agbiome Team Llc"/>
            <person name="Bleich R.M."/>
            <person name="Grubbs K.J."/>
            <person name="Santa Maria K.C."/>
            <person name="Allen S.E."/>
            <person name="Farag S."/>
            <person name="Shank E.A."/>
            <person name="Bowers A."/>
        </authorList>
    </citation>
    <scope>NUCLEOTIDE SEQUENCE [LARGE SCALE GENOMIC DNA]</scope>
    <source>
        <strain evidence="1 2">AFS065400</strain>
    </source>
</reference>
<comment type="caution">
    <text evidence="1">The sequence shown here is derived from an EMBL/GenBank/DDBJ whole genome shotgun (WGS) entry which is preliminary data.</text>
</comment>
<dbReference type="RefSeq" id="WP_098640655.1">
    <property type="nucleotide sequence ID" value="NZ_NVCO01000046.1"/>
</dbReference>
<dbReference type="Proteomes" id="UP000226106">
    <property type="component" value="Unassembled WGS sequence"/>
</dbReference>
<proteinExistence type="predicted"/>
<dbReference type="SUPFAM" id="SSF52309">
    <property type="entry name" value="N-(deoxy)ribosyltransferase-like"/>
    <property type="match status" value="1"/>
</dbReference>
<dbReference type="EMBL" id="NVCO01000046">
    <property type="protein sequence ID" value="PFT45023.1"/>
    <property type="molecule type" value="Genomic_DNA"/>
</dbReference>
<organism evidence="1 2">
    <name type="scientific">Bacillus thuringiensis</name>
    <dbReference type="NCBI Taxonomy" id="1428"/>
    <lineage>
        <taxon>Bacteria</taxon>
        <taxon>Bacillati</taxon>
        <taxon>Bacillota</taxon>
        <taxon>Bacilli</taxon>
        <taxon>Bacillales</taxon>
        <taxon>Bacillaceae</taxon>
        <taxon>Bacillus</taxon>
        <taxon>Bacillus cereus group</taxon>
    </lineage>
</organism>
<evidence type="ECO:0000313" key="1">
    <source>
        <dbReference type="EMBL" id="PFT45023.1"/>
    </source>
</evidence>
<accession>A0A9X7FVK8</accession>
<evidence type="ECO:0000313" key="2">
    <source>
        <dbReference type="Proteomes" id="UP000226106"/>
    </source>
</evidence>
<dbReference type="AlphaFoldDB" id="A0A9X7FVK8"/>
<dbReference type="Gene3D" id="3.40.50.450">
    <property type="match status" value="1"/>
</dbReference>